<evidence type="ECO:0000256" key="11">
    <source>
        <dbReference type="SAM" id="Phobius"/>
    </source>
</evidence>
<gene>
    <name evidence="12" type="ORF">BIW11_07609</name>
</gene>
<proteinExistence type="inferred from homology"/>
<feature type="transmembrane region" description="Helical" evidence="11">
    <location>
        <begin position="51"/>
        <end position="74"/>
    </location>
</feature>
<name>A0A1V9XTD0_9ACAR</name>
<evidence type="ECO:0000256" key="7">
    <source>
        <dbReference type="ARBA" id="ARBA00022989"/>
    </source>
</evidence>
<evidence type="ECO:0000256" key="2">
    <source>
        <dbReference type="ARBA" id="ARBA00006513"/>
    </source>
</evidence>
<evidence type="ECO:0000256" key="8">
    <source>
        <dbReference type="ARBA" id="ARBA00023065"/>
    </source>
</evidence>
<evidence type="ECO:0000256" key="9">
    <source>
        <dbReference type="ARBA" id="ARBA00023136"/>
    </source>
</evidence>
<comment type="similarity">
    <text evidence="2">Belongs to the otopetrin family.</text>
</comment>
<keyword evidence="7 11" id="KW-1133">Transmembrane helix</keyword>
<dbReference type="GO" id="GO:0005886">
    <property type="term" value="C:plasma membrane"/>
    <property type="evidence" value="ECO:0007669"/>
    <property type="project" value="UniProtKB-SubCell"/>
</dbReference>
<dbReference type="OrthoDB" id="6429739at2759"/>
<dbReference type="PANTHER" id="PTHR21522">
    <property type="entry name" value="PROTON CHANNEL OTOP"/>
    <property type="match status" value="1"/>
</dbReference>
<evidence type="ECO:0000313" key="12">
    <source>
        <dbReference type="EMBL" id="OQR76703.1"/>
    </source>
</evidence>
<feature type="transmembrane region" description="Helical" evidence="11">
    <location>
        <begin position="21"/>
        <end position="39"/>
    </location>
</feature>
<evidence type="ECO:0000313" key="13">
    <source>
        <dbReference type="Proteomes" id="UP000192247"/>
    </source>
</evidence>
<sequence>MPGDSRTMESKIRRIRDICEDMMLICISLVAVAIAFVKIRTLSLNPAPITFLDDCLLVVPIPFFIVNNVLNIIAEYSSEHGSKLRACCGLLQLVQVLVQTPMLIDGLRRCSFSTKMSYQKPGRELVTFLIVVNLAMWVVYTFEQKKADEFLAAPYVFHERWIYIGHTTVPLMLFYRFHSAVCFADIWKSAYEKEND</sequence>
<evidence type="ECO:0000256" key="3">
    <source>
        <dbReference type="ARBA" id="ARBA00022448"/>
    </source>
</evidence>
<feature type="transmembrane region" description="Helical" evidence="11">
    <location>
        <begin position="124"/>
        <end position="142"/>
    </location>
</feature>
<dbReference type="STRING" id="418985.A0A1V9XTD0"/>
<evidence type="ECO:0000256" key="10">
    <source>
        <dbReference type="ARBA" id="ARBA00023303"/>
    </source>
</evidence>
<keyword evidence="4" id="KW-1003">Cell membrane</keyword>
<keyword evidence="5 11" id="KW-0812">Transmembrane</keyword>
<comment type="subcellular location">
    <subcellularLocation>
        <location evidence="1">Cell membrane</location>
        <topology evidence="1">Multi-pass membrane protein</topology>
    </subcellularLocation>
</comment>
<dbReference type="InterPro" id="IPR004878">
    <property type="entry name" value="Otopetrin"/>
</dbReference>
<organism evidence="12 13">
    <name type="scientific">Tropilaelaps mercedesae</name>
    <dbReference type="NCBI Taxonomy" id="418985"/>
    <lineage>
        <taxon>Eukaryota</taxon>
        <taxon>Metazoa</taxon>
        <taxon>Ecdysozoa</taxon>
        <taxon>Arthropoda</taxon>
        <taxon>Chelicerata</taxon>
        <taxon>Arachnida</taxon>
        <taxon>Acari</taxon>
        <taxon>Parasitiformes</taxon>
        <taxon>Mesostigmata</taxon>
        <taxon>Gamasina</taxon>
        <taxon>Dermanyssoidea</taxon>
        <taxon>Laelapidae</taxon>
        <taxon>Tropilaelaps</taxon>
    </lineage>
</organism>
<comment type="caution">
    <text evidence="12">The sequence shown here is derived from an EMBL/GenBank/DDBJ whole genome shotgun (WGS) entry which is preliminary data.</text>
</comment>
<keyword evidence="13" id="KW-1185">Reference proteome</keyword>
<dbReference type="Proteomes" id="UP000192247">
    <property type="component" value="Unassembled WGS sequence"/>
</dbReference>
<dbReference type="AlphaFoldDB" id="A0A1V9XTD0"/>
<evidence type="ECO:0000256" key="1">
    <source>
        <dbReference type="ARBA" id="ARBA00004651"/>
    </source>
</evidence>
<evidence type="ECO:0000256" key="6">
    <source>
        <dbReference type="ARBA" id="ARBA00022781"/>
    </source>
</evidence>
<dbReference type="PANTHER" id="PTHR21522:SF58">
    <property type="entry name" value="AGAP000074-PA"/>
    <property type="match status" value="1"/>
</dbReference>
<evidence type="ECO:0000256" key="5">
    <source>
        <dbReference type="ARBA" id="ARBA00022692"/>
    </source>
</evidence>
<dbReference type="Pfam" id="PF03189">
    <property type="entry name" value="Otopetrin"/>
    <property type="match status" value="1"/>
</dbReference>
<dbReference type="InParanoid" id="A0A1V9XTD0"/>
<keyword evidence="3" id="KW-0813">Transport</keyword>
<dbReference type="GO" id="GO:0015252">
    <property type="term" value="F:proton channel activity"/>
    <property type="evidence" value="ECO:0007669"/>
    <property type="project" value="InterPro"/>
</dbReference>
<dbReference type="EMBL" id="MNPL01004495">
    <property type="protein sequence ID" value="OQR76703.1"/>
    <property type="molecule type" value="Genomic_DNA"/>
</dbReference>
<keyword evidence="6" id="KW-0375">Hydrogen ion transport</keyword>
<keyword evidence="8" id="KW-0406">Ion transport</keyword>
<keyword evidence="9 11" id="KW-0472">Membrane</keyword>
<reference evidence="12 13" key="1">
    <citation type="journal article" date="2017" name="Gigascience">
        <title>Draft genome of the honey bee ectoparasitic mite, Tropilaelaps mercedesae, is shaped by the parasitic life history.</title>
        <authorList>
            <person name="Dong X."/>
            <person name="Armstrong S.D."/>
            <person name="Xia D."/>
            <person name="Makepeace B.L."/>
            <person name="Darby A.C."/>
            <person name="Kadowaki T."/>
        </authorList>
    </citation>
    <scope>NUCLEOTIDE SEQUENCE [LARGE SCALE GENOMIC DNA]</scope>
    <source>
        <strain evidence="12">Wuxi-XJTLU</strain>
    </source>
</reference>
<accession>A0A1V9XTD0</accession>
<protein>
    <recommendedName>
        <fullName evidence="14">Otopetrin-2-like</fullName>
    </recommendedName>
</protein>
<evidence type="ECO:0000256" key="4">
    <source>
        <dbReference type="ARBA" id="ARBA00022475"/>
    </source>
</evidence>
<keyword evidence="10" id="KW-0407">Ion channel</keyword>
<evidence type="ECO:0008006" key="14">
    <source>
        <dbReference type="Google" id="ProtNLM"/>
    </source>
</evidence>